<feature type="coiled-coil region" evidence="8">
    <location>
        <begin position="486"/>
        <end position="513"/>
    </location>
</feature>
<evidence type="ECO:0000256" key="4">
    <source>
        <dbReference type="ARBA" id="ARBA00022776"/>
    </source>
</evidence>
<feature type="region of interest" description="Disordered" evidence="9">
    <location>
        <begin position="1424"/>
        <end position="1568"/>
    </location>
</feature>
<organism evidence="10 11">
    <name type="scientific">Zingiber officinale</name>
    <name type="common">Ginger</name>
    <name type="synonym">Amomum zingiber</name>
    <dbReference type="NCBI Taxonomy" id="94328"/>
    <lineage>
        <taxon>Eukaryota</taxon>
        <taxon>Viridiplantae</taxon>
        <taxon>Streptophyta</taxon>
        <taxon>Embryophyta</taxon>
        <taxon>Tracheophyta</taxon>
        <taxon>Spermatophyta</taxon>
        <taxon>Magnoliopsida</taxon>
        <taxon>Liliopsida</taxon>
        <taxon>Zingiberales</taxon>
        <taxon>Zingiberaceae</taxon>
        <taxon>Zingiber</taxon>
    </lineage>
</organism>
<dbReference type="EMBL" id="JACMSC010000011">
    <property type="protein sequence ID" value="KAG6501026.1"/>
    <property type="molecule type" value="Genomic_DNA"/>
</dbReference>
<dbReference type="SUPFAM" id="SSF48371">
    <property type="entry name" value="ARM repeat"/>
    <property type="match status" value="1"/>
</dbReference>
<sequence>MAQQLRQQLEEVGSKLESLPASKDALIKLLKQAANCLSEIEQSPEPSVSDSMQSCLNAFAQKELLTHQDRDVKVLVATCVCEITRITAPDAPYSDDVLRDIFHLIVDSFVGLGDIDSPSYERRVVILETVAKYRSCVVMLDLECYDLILEMLKTFISVISDGHPQNILTLMQTIVTLILDESEELQENLIVILLSVLGHKRNGCSMAARRLAMNVIERCAGKLEPFIKQFLVSSLSGDGNYLNYSIDHHEVIYDLYQCAPQILARIIPYVTGELLTDKLDIRLKAVQLLGELFSLPEIPVSEAFHPVFDEFLKRLTDRVVEVRLSVIDHLKNCLITNPERPEAPQIIKALSDRVLDYDENVRQKVVAAVYDLACHSFKVIPIETASFVAERLRDKSLTVKKYTMERLVDLHRLYCSKSSDGSTNLDDCRWIPGKILRCLYDRDFRLEAVELILCGSLFPPELPLKNRVKHWVSIFSVLDKFEIKAIEQILLQKQRLQQEMQKYLSLRQTYQEDASEFHRRIFVCFKSMSRLFNDPMKAEENFQFLNQLKDANIWKILTTLLDPSISLQESWSRRDELLRILGEKHPLYDFMNTLTLKCSYILFNKEFAKEILSEADVQHSAGKTKLISSCMNVLTVISGYSPLLLAGCEEDILLLLKVDNELIKEGIAHVLAKAGGSIREQLTMTSSSVELLLERLCLEGTRKQAKYSVQALSAITKDDGLKSLSVLYKRLVDMLAEKTHLPSILQSLGCIAQTALPIFETREDEITEFITSKILQNRNKADEVSLDNTQWNEISELCLMKVFGIKTLVKSYMPARDAHMRPGIEKLLEILQKILSYGEISDEIWSSDVDKAHMRLASAKAVLRLSRYWDQKITTSLFYLTLRISQDAYAESKKSFLNKIHQYIKERLLDAKYACAFLLSFNDFHCPEYEECKQSLLELVHICRQFKMRQLSAQSDLNATPAYPEYILAYMVHALAHDSACPNIDECIDVQAFEPIYWRLHLFLSLLLHGDNGNQSGAFPIQRKESYNIILSIFHSVKSASDAVDETKSTTIHAICELGLSILKKLVPELQVSEIDVVPLPSMLFKAIDGSPNDSMTDDNKRTWLSSDSALAHFEALRLENKKMGDSAVADDGMIIEENGDDNEVPLGKMMEILRNQGAKKKKKKKQVKKDIFDDLENIDSEFDILGVVREINLDNFEQAQDPAEILTDQSRRSEKVFGKINTEKEISSPKRKQDVIGFEVLVPTPKRKRSISTSRPNSSKGLKGNTKISPLHSLLERSLFEEDKTETKTDLLSYASDISSKKGRKVSNEVHVKKDADSSSEKLALPDNRKKGDQSRSTTSSTKKRKRRSIAGLEKCTSLIDQSNESELVGSRIKIWWPLDKRFYQGVVQSYDPENKKHMILYDDGDVELLLLSKEKWQIVDNSHSPAKQLKSHLPSVSKDISPESVNNKNNHSDPGKNKESRNKSSSSKAKKMGSTKKKAEESSKPVSMSNTEADPSPGSKDESEERGILQSEFNYAKSASPTSETEEKTKTEELGDEDRSPNFSDTKDNSDDEPINVWRLRAMKST</sequence>
<name>A0A8J5L4Y0_ZINOF</name>
<dbReference type="GO" id="GO:0035825">
    <property type="term" value="P:homologous recombination"/>
    <property type="evidence" value="ECO:0007669"/>
    <property type="project" value="UniProtKB-ARBA"/>
</dbReference>
<evidence type="ECO:0000256" key="3">
    <source>
        <dbReference type="ARBA" id="ARBA00022763"/>
    </source>
</evidence>
<evidence type="ECO:0000256" key="5">
    <source>
        <dbReference type="ARBA" id="ARBA00023204"/>
    </source>
</evidence>
<evidence type="ECO:0000256" key="1">
    <source>
        <dbReference type="ARBA" id="ARBA00004123"/>
    </source>
</evidence>
<reference evidence="10 11" key="1">
    <citation type="submission" date="2020-08" db="EMBL/GenBank/DDBJ databases">
        <title>Plant Genome Project.</title>
        <authorList>
            <person name="Zhang R.-G."/>
        </authorList>
    </citation>
    <scope>NUCLEOTIDE SEQUENCE [LARGE SCALE GENOMIC DNA]</scope>
    <source>
        <tissue evidence="10">Rhizome</tissue>
    </source>
</reference>
<feature type="compositionally biased region" description="Basic and acidic residues" evidence="9">
    <location>
        <begin position="1527"/>
        <end position="1551"/>
    </location>
</feature>
<feature type="compositionally biased region" description="Polar residues" evidence="9">
    <location>
        <begin position="1486"/>
        <end position="1495"/>
    </location>
</feature>
<feature type="compositionally biased region" description="Basic and acidic residues" evidence="9">
    <location>
        <begin position="1307"/>
        <end position="1321"/>
    </location>
</feature>
<dbReference type="CDD" id="cd19953">
    <property type="entry name" value="PDS5"/>
    <property type="match status" value="1"/>
</dbReference>
<dbReference type="SUPFAM" id="SSF63748">
    <property type="entry name" value="Tudor/PWWP/MBT"/>
    <property type="match status" value="1"/>
</dbReference>
<dbReference type="GO" id="GO:0000785">
    <property type="term" value="C:chromatin"/>
    <property type="evidence" value="ECO:0007669"/>
    <property type="project" value="TreeGrafter"/>
</dbReference>
<feature type="compositionally biased region" description="Basic and acidic residues" evidence="9">
    <location>
        <begin position="1452"/>
        <end position="1464"/>
    </location>
</feature>
<comment type="subcellular location">
    <subcellularLocation>
        <location evidence="1">Nucleus</location>
    </subcellularLocation>
</comment>
<evidence type="ECO:0000256" key="6">
    <source>
        <dbReference type="ARBA" id="ARBA00023242"/>
    </source>
</evidence>
<accession>A0A8J5L4Y0</accession>
<protein>
    <submittedName>
        <fullName evidence="10">Uncharacterized protein</fullName>
    </submittedName>
</protein>
<dbReference type="PANTHER" id="PTHR12663:SF0">
    <property type="entry name" value="PRECOCIOUS DISSOCIATION OF SISTERS 5, ISOFORM A"/>
    <property type="match status" value="1"/>
</dbReference>
<dbReference type="InterPro" id="IPR011989">
    <property type="entry name" value="ARM-like"/>
</dbReference>
<keyword evidence="2" id="KW-0132">Cell division</keyword>
<feature type="region of interest" description="Disordered" evidence="9">
    <location>
        <begin position="1304"/>
        <end position="1351"/>
    </location>
</feature>
<feature type="region of interest" description="Disordered" evidence="9">
    <location>
        <begin position="1246"/>
        <end position="1269"/>
    </location>
</feature>
<comment type="caution">
    <text evidence="10">The sequence shown here is derived from an EMBL/GenBank/DDBJ whole genome shotgun (WGS) entry which is preliminary data.</text>
</comment>
<dbReference type="InterPro" id="IPR039776">
    <property type="entry name" value="Pds5"/>
</dbReference>
<evidence type="ECO:0000313" key="11">
    <source>
        <dbReference type="Proteomes" id="UP000734854"/>
    </source>
</evidence>
<keyword evidence="8" id="KW-0175">Coiled coil</keyword>
<dbReference type="GO" id="GO:0006281">
    <property type="term" value="P:DNA repair"/>
    <property type="evidence" value="ECO:0007669"/>
    <property type="project" value="UniProtKB-KW"/>
</dbReference>
<evidence type="ECO:0000256" key="2">
    <source>
        <dbReference type="ARBA" id="ARBA00022618"/>
    </source>
</evidence>
<dbReference type="PANTHER" id="PTHR12663">
    <property type="entry name" value="ANDROGEN INDUCED INHIBITOR OF PROLIFERATION AS3 / PDS5-RELATED"/>
    <property type="match status" value="1"/>
</dbReference>
<dbReference type="GO" id="GO:0007064">
    <property type="term" value="P:mitotic sister chromatid cohesion"/>
    <property type="evidence" value="ECO:0007669"/>
    <property type="project" value="InterPro"/>
</dbReference>
<keyword evidence="11" id="KW-1185">Reference proteome</keyword>
<dbReference type="Gene3D" id="1.25.10.10">
    <property type="entry name" value="Leucine-rich Repeat Variant"/>
    <property type="match status" value="1"/>
</dbReference>
<dbReference type="Proteomes" id="UP000734854">
    <property type="component" value="Unassembled WGS sequence"/>
</dbReference>
<evidence type="ECO:0000256" key="9">
    <source>
        <dbReference type="SAM" id="MobiDB-lite"/>
    </source>
</evidence>
<dbReference type="InterPro" id="IPR016024">
    <property type="entry name" value="ARM-type_fold"/>
</dbReference>
<keyword evidence="5" id="KW-0234">DNA repair</keyword>
<dbReference type="Gene3D" id="2.30.30.140">
    <property type="match status" value="1"/>
</dbReference>
<evidence type="ECO:0000313" key="10">
    <source>
        <dbReference type="EMBL" id="KAG6501026.1"/>
    </source>
</evidence>
<evidence type="ECO:0000256" key="8">
    <source>
        <dbReference type="SAM" id="Coils"/>
    </source>
</evidence>
<evidence type="ECO:0000256" key="7">
    <source>
        <dbReference type="ARBA" id="ARBA00023306"/>
    </source>
</evidence>
<gene>
    <name evidence="10" type="ORF">ZIOFF_040891</name>
</gene>
<keyword evidence="3" id="KW-0227">DNA damage</keyword>
<dbReference type="GO" id="GO:0005634">
    <property type="term" value="C:nucleus"/>
    <property type="evidence" value="ECO:0007669"/>
    <property type="project" value="UniProtKB-SubCell"/>
</dbReference>
<proteinExistence type="predicted"/>
<dbReference type="CDD" id="cd20404">
    <property type="entry name" value="Tudor_Agenet_AtEML-like"/>
    <property type="match status" value="1"/>
</dbReference>
<keyword evidence="7" id="KW-0131">Cell cycle</keyword>
<dbReference type="GO" id="GO:0051301">
    <property type="term" value="P:cell division"/>
    <property type="evidence" value="ECO:0007669"/>
    <property type="project" value="UniProtKB-KW"/>
</dbReference>
<feature type="compositionally biased region" description="Polar residues" evidence="9">
    <location>
        <begin position="1252"/>
        <end position="1261"/>
    </location>
</feature>
<keyword evidence="6" id="KW-0539">Nucleus</keyword>
<dbReference type="Pfam" id="PF20168">
    <property type="entry name" value="PDS5"/>
    <property type="match status" value="1"/>
</dbReference>
<keyword evidence="4" id="KW-0498">Mitosis</keyword>